<keyword evidence="12" id="KW-1185">Reference proteome</keyword>
<organism evidence="11 12">
    <name type="scientific">Natronomicrosphaera hydrolytica</name>
    <dbReference type="NCBI Taxonomy" id="3242702"/>
    <lineage>
        <taxon>Bacteria</taxon>
        <taxon>Pseudomonadati</taxon>
        <taxon>Planctomycetota</taxon>
        <taxon>Phycisphaerae</taxon>
        <taxon>Phycisphaerales</taxon>
        <taxon>Phycisphaeraceae</taxon>
        <taxon>Natronomicrosphaera</taxon>
    </lineage>
</organism>
<dbReference type="HAMAP" id="MF_00135">
    <property type="entry name" value="PRAI"/>
    <property type="match status" value="1"/>
</dbReference>
<dbReference type="InterPro" id="IPR044643">
    <property type="entry name" value="TrpF_fam"/>
</dbReference>
<comment type="catalytic activity">
    <reaction evidence="1 9">
        <text>N-(5-phospho-beta-D-ribosyl)anthranilate = 1-(2-carboxyphenylamino)-1-deoxy-D-ribulose 5-phosphate</text>
        <dbReference type="Rhea" id="RHEA:21540"/>
        <dbReference type="ChEBI" id="CHEBI:18277"/>
        <dbReference type="ChEBI" id="CHEBI:58613"/>
        <dbReference type="EC" id="5.3.1.24"/>
    </reaction>
</comment>
<evidence type="ECO:0000256" key="2">
    <source>
        <dbReference type="ARBA" id="ARBA00004664"/>
    </source>
</evidence>
<dbReference type="EC" id="5.3.1.24" evidence="3 9"/>
<reference evidence="11 12" key="1">
    <citation type="submission" date="2024-08" db="EMBL/GenBank/DDBJ databases">
        <title>Whole-genome sequencing of halo(alkali)philic microorganisms from hypersaline lakes.</title>
        <authorList>
            <person name="Sorokin D.Y."/>
            <person name="Merkel A.Y."/>
            <person name="Messina E."/>
            <person name="Yakimov M."/>
        </authorList>
    </citation>
    <scope>NUCLEOTIDE SEQUENCE [LARGE SCALE GENOMIC DNA]</scope>
    <source>
        <strain evidence="11 12">AB-hyl4</strain>
    </source>
</reference>
<evidence type="ECO:0000256" key="7">
    <source>
        <dbReference type="ARBA" id="ARBA00023141"/>
    </source>
</evidence>
<evidence type="ECO:0000313" key="11">
    <source>
        <dbReference type="EMBL" id="MFA9478301.1"/>
    </source>
</evidence>
<evidence type="ECO:0000256" key="9">
    <source>
        <dbReference type="HAMAP-Rule" id="MF_00135"/>
    </source>
</evidence>
<comment type="similarity">
    <text evidence="9">Belongs to the TrpF family.</text>
</comment>
<keyword evidence="8 9" id="KW-0413">Isomerase</keyword>
<dbReference type="Pfam" id="PF00697">
    <property type="entry name" value="PRAI"/>
    <property type="match status" value="1"/>
</dbReference>
<dbReference type="CDD" id="cd00405">
    <property type="entry name" value="PRAI"/>
    <property type="match status" value="1"/>
</dbReference>
<dbReference type="Proteomes" id="UP001575105">
    <property type="component" value="Unassembled WGS sequence"/>
</dbReference>
<dbReference type="PANTHER" id="PTHR42894:SF1">
    <property type="entry name" value="N-(5'-PHOSPHORIBOSYL)ANTHRANILATE ISOMERASE"/>
    <property type="match status" value="1"/>
</dbReference>
<keyword evidence="5 9" id="KW-0028">Amino-acid biosynthesis</keyword>
<evidence type="ECO:0000256" key="8">
    <source>
        <dbReference type="ARBA" id="ARBA00023235"/>
    </source>
</evidence>
<accession>A0ABV4U6C3</accession>
<evidence type="ECO:0000256" key="4">
    <source>
        <dbReference type="ARBA" id="ARBA00022272"/>
    </source>
</evidence>
<dbReference type="InterPro" id="IPR001240">
    <property type="entry name" value="PRAI_dom"/>
</dbReference>
<dbReference type="RefSeq" id="WP_425345224.1">
    <property type="nucleotide sequence ID" value="NZ_JBGUBD010000004.1"/>
</dbReference>
<dbReference type="PANTHER" id="PTHR42894">
    <property type="entry name" value="N-(5'-PHOSPHORIBOSYL)ANTHRANILATE ISOMERASE"/>
    <property type="match status" value="1"/>
</dbReference>
<dbReference type="GO" id="GO:0016853">
    <property type="term" value="F:isomerase activity"/>
    <property type="evidence" value="ECO:0007669"/>
    <property type="project" value="UniProtKB-KW"/>
</dbReference>
<evidence type="ECO:0000256" key="1">
    <source>
        <dbReference type="ARBA" id="ARBA00001164"/>
    </source>
</evidence>
<feature type="domain" description="N-(5'phosphoribosyl) anthranilate isomerase (PRAI)" evidence="10">
    <location>
        <begin position="6"/>
        <end position="228"/>
    </location>
</feature>
<dbReference type="InterPro" id="IPR011060">
    <property type="entry name" value="RibuloseP-bd_barrel"/>
</dbReference>
<evidence type="ECO:0000313" key="12">
    <source>
        <dbReference type="Proteomes" id="UP001575105"/>
    </source>
</evidence>
<comment type="pathway">
    <text evidence="2 9">Amino-acid biosynthesis; L-tryptophan biosynthesis; L-tryptophan from chorismate: step 3/5.</text>
</comment>
<evidence type="ECO:0000256" key="6">
    <source>
        <dbReference type="ARBA" id="ARBA00022822"/>
    </source>
</evidence>
<evidence type="ECO:0000256" key="3">
    <source>
        <dbReference type="ARBA" id="ARBA00012572"/>
    </source>
</evidence>
<dbReference type="InterPro" id="IPR013785">
    <property type="entry name" value="Aldolase_TIM"/>
</dbReference>
<dbReference type="Gene3D" id="3.20.20.70">
    <property type="entry name" value="Aldolase class I"/>
    <property type="match status" value="1"/>
</dbReference>
<dbReference type="SUPFAM" id="SSF51366">
    <property type="entry name" value="Ribulose-phoshate binding barrel"/>
    <property type="match status" value="1"/>
</dbReference>
<keyword evidence="6 9" id="KW-0822">Tryptophan biosynthesis</keyword>
<gene>
    <name evidence="9" type="primary">trpF</name>
    <name evidence="11" type="ORF">ACERK3_08330</name>
</gene>
<keyword evidence="7 9" id="KW-0057">Aromatic amino acid biosynthesis</keyword>
<dbReference type="EMBL" id="JBGUBD010000004">
    <property type="protein sequence ID" value="MFA9478301.1"/>
    <property type="molecule type" value="Genomic_DNA"/>
</dbReference>
<name>A0ABV4U6C3_9BACT</name>
<protein>
    <recommendedName>
        <fullName evidence="4 9">N-(5'-phosphoribosyl)anthranilate isomerase</fullName>
        <shortName evidence="9">PRAI</shortName>
        <ecNumber evidence="3 9">5.3.1.24</ecNumber>
    </recommendedName>
</protein>
<proteinExistence type="inferred from homology"/>
<evidence type="ECO:0000256" key="5">
    <source>
        <dbReference type="ARBA" id="ARBA00022605"/>
    </source>
</evidence>
<sequence>MPRTRIKICGIHDLASADAAVEAGADAVGLVFVRDSARRVTVKVAQQIVQRLPAFVEPVGLFADAPTRHIREVASAVGLRTVQLHGEEHPGDVAALNDLRVIKAVAFHPSLVVESVGPWQRERLTNLAAVLFDTPPPLAVTREGQSSAAGKPALLGGSGRAFDWHALAERCADETLSALPPLVLAGGLTPENVAKAISVVRPYAVDVSSGVESSRGVKDVSRIRAFVEAVMGADAQRGAVGHRQG</sequence>
<evidence type="ECO:0000259" key="10">
    <source>
        <dbReference type="Pfam" id="PF00697"/>
    </source>
</evidence>
<comment type="caution">
    <text evidence="11">The sequence shown here is derived from an EMBL/GenBank/DDBJ whole genome shotgun (WGS) entry which is preliminary data.</text>
</comment>